<feature type="non-terminal residue" evidence="1">
    <location>
        <position position="1"/>
    </location>
</feature>
<gene>
    <name evidence="2" type="ORF">LCGC14_3051610</name>
    <name evidence="1" type="ORF">LCGC14_3098560</name>
</gene>
<organism evidence="1">
    <name type="scientific">marine sediment metagenome</name>
    <dbReference type="NCBI Taxonomy" id="412755"/>
    <lineage>
        <taxon>unclassified sequences</taxon>
        <taxon>metagenomes</taxon>
        <taxon>ecological metagenomes</taxon>
    </lineage>
</organism>
<accession>A0A0F8W8W9</accession>
<name>A0A0F8W8W9_9ZZZZ</name>
<dbReference type="EMBL" id="LAZR01066697">
    <property type="protein sequence ID" value="KKK53063.1"/>
    <property type="molecule type" value="Genomic_DNA"/>
</dbReference>
<dbReference type="EMBL" id="LAZR01064333">
    <property type="protein sequence ID" value="KKK57725.1"/>
    <property type="molecule type" value="Genomic_DNA"/>
</dbReference>
<comment type="caution">
    <text evidence="1">The sequence shown here is derived from an EMBL/GenBank/DDBJ whole genome shotgun (WGS) entry which is preliminary data.</text>
</comment>
<proteinExistence type="predicted"/>
<evidence type="ECO:0000313" key="2">
    <source>
        <dbReference type="EMBL" id="KKK57725.1"/>
    </source>
</evidence>
<sequence>GTGGTDSFPRDARVIDYHIEYLSDKLGEAL</sequence>
<reference evidence="1" key="1">
    <citation type="journal article" date="2015" name="Nature">
        <title>Complex archaea that bridge the gap between prokaryotes and eukaryotes.</title>
        <authorList>
            <person name="Spang A."/>
            <person name="Saw J.H."/>
            <person name="Jorgensen S.L."/>
            <person name="Zaremba-Niedzwiedzka K."/>
            <person name="Martijn J."/>
            <person name="Lind A.E."/>
            <person name="van Eijk R."/>
            <person name="Schleper C."/>
            <person name="Guy L."/>
            <person name="Ettema T.J."/>
        </authorList>
    </citation>
    <scope>NUCLEOTIDE SEQUENCE</scope>
</reference>
<dbReference type="AlphaFoldDB" id="A0A0F8W8W9"/>
<evidence type="ECO:0000313" key="1">
    <source>
        <dbReference type="EMBL" id="KKK53063.1"/>
    </source>
</evidence>
<protein>
    <submittedName>
        <fullName evidence="1">Uncharacterized protein</fullName>
    </submittedName>
</protein>